<feature type="compositionally biased region" description="Low complexity" evidence="13">
    <location>
        <begin position="324"/>
        <end position="344"/>
    </location>
</feature>
<dbReference type="PANTHER" id="PTHR11157">
    <property type="entry name" value="FATTY ACID ACYL TRANSFERASE-RELATED"/>
    <property type="match status" value="1"/>
</dbReference>
<keyword evidence="4 12" id="KW-0808">Transferase</keyword>
<dbReference type="GO" id="GO:0019367">
    <property type="term" value="P:fatty acid elongation, saturated fatty acid"/>
    <property type="evidence" value="ECO:0007669"/>
    <property type="project" value="TreeGrafter"/>
</dbReference>
<keyword evidence="6 12" id="KW-0276">Fatty acid metabolism</keyword>
<comment type="caution">
    <text evidence="14">The sequence shown here is derived from an EMBL/GenBank/DDBJ whole genome shotgun (WGS) entry which is preliminary data.</text>
</comment>
<evidence type="ECO:0000256" key="8">
    <source>
        <dbReference type="ARBA" id="ARBA00023098"/>
    </source>
</evidence>
<organism evidence="14 15">
    <name type="scientific">Starmerella bacillaris</name>
    <name type="common">Yeast</name>
    <name type="synonym">Candida zemplinina</name>
    <dbReference type="NCBI Taxonomy" id="1247836"/>
    <lineage>
        <taxon>Eukaryota</taxon>
        <taxon>Fungi</taxon>
        <taxon>Dikarya</taxon>
        <taxon>Ascomycota</taxon>
        <taxon>Saccharomycotina</taxon>
        <taxon>Dipodascomycetes</taxon>
        <taxon>Dipodascales</taxon>
        <taxon>Trichomonascaceae</taxon>
        <taxon>Starmerella</taxon>
    </lineage>
</organism>
<keyword evidence="7 12" id="KW-1133">Transmembrane helix</keyword>
<evidence type="ECO:0000256" key="4">
    <source>
        <dbReference type="ARBA" id="ARBA00022679"/>
    </source>
</evidence>
<dbReference type="GO" id="GO:0030148">
    <property type="term" value="P:sphingolipid biosynthetic process"/>
    <property type="evidence" value="ECO:0007669"/>
    <property type="project" value="TreeGrafter"/>
</dbReference>
<proteinExistence type="inferred from homology"/>
<dbReference type="GO" id="GO:0009922">
    <property type="term" value="F:fatty acid elongase activity"/>
    <property type="evidence" value="ECO:0007669"/>
    <property type="project" value="UniProtKB-EC"/>
</dbReference>
<reference evidence="14 15" key="1">
    <citation type="journal article" date="2023" name="Elife">
        <title>Identification of key yeast species and microbe-microbe interactions impacting larval growth of Drosophila in the wild.</title>
        <authorList>
            <person name="Mure A."/>
            <person name="Sugiura Y."/>
            <person name="Maeda R."/>
            <person name="Honda K."/>
            <person name="Sakurai N."/>
            <person name="Takahashi Y."/>
            <person name="Watada M."/>
            <person name="Katoh T."/>
            <person name="Gotoh A."/>
            <person name="Gotoh Y."/>
            <person name="Taniguchi I."/>
            <person name="Nakamura K."/>
            <person name="Hayashi T."/>
            <person name="Katayama T."/>
            <person name="Uemura T."/>
            <person name="Hattori Y."/>
        </authorList>
    </citation>
    <scope>NUCLEOTIDE SEQUENCE [LARGE SCALE GENOMIC DNA]</scope>
    <source>
        <strain evidence="14 15">SB-73</strain>
    </source>
</reference>
<feature type="transmembrane region" description="Helical" evidence="12">
    <location>
        <begin position="279"/>
        <end position="299"/>
    </location>
</feature>
<feature type="transmembrane region" description="Helical" evidence="12">
    <location>
        <begin position="73"/>
        <end position="92"/>
    </location>
</feature>
<feature type="region of interest" description="Disordered" evidence="13">
    <location>
        <begin position="317"/>
        <end position="352"/>
    </location>
</feature>
<keyword evidence="5 12" id="KW-0812">Transmembrane</keyword>
<evidence type="ECO:0000256" key="1">
    <source>
        <dbReference type="ARBA" id="ARBA00004141"/>
    </source>
</evidence>
<comment type="subcellular location">
    <subcellularLocation>
        <location evidence="1">Membrane</location>
        <topology evidence="1">Multi-pass membrane protein</topology>
    </subcellularLocation>
</comment>
<evidence type="ECO:0000256" key="3">
    <source>
        <dbReference type="ARBA" id="ARBA00022516"/>
    </source>
</evidence>
<evidence type="ECO:0000313" key="15">
    <source>
        <dbReference type="Proteomes" id="UP001362899"/>
    </source>
</evidence>
<evidence type="ECO:0000256" key="13">
    <source>
        <dbReference type="SAM" id="MobiDB-lite"/>
    </source>
</evidence>
<keyword evidence="15" id="KW-1185">Reference proteome</keyword>
<evidence type="ECO:0000256" key="10">
    <source>
        <dbReference type="ARBA" id="ARBA00023160"/>
    </source>
</evidence>
<comment type="similarity">
    <text evidence="2 12">Belongs to the ELO family.</text>
</comment>
<keyword evidence="10 12" id="KW-0275">Fatty acid biosynthesis</keyword>
<gene>
    <name evidence="14" type="ORF">DASB73_037510</name>
</gene>
<feature type="transmembrane region" description="Helical" evidence="12">
    <location>
        <begin position="104"/>
        <end position="123"/>
    </location>
</feature>
<evidence type="ECO:0000256" key="6">
    <source>
        <dbReference type="ARBA" id="ARBA00022832"/>
    </source>
</evidence>
<dbReference type="GO" id="GO:0005789">
    <property type="term" value="C:endoplasmic reticulum membrane"/>
    <property type="evidence" value="ECO:0007669"/>
    <property type="project" value="TreeGrafter"/>
</dbReference>
<feature type="transmembrane region" description="Helical" evidence="12">
    <location>
        <begin position="204"/>
        <end position="223"/>
    </location>
</feature>
<name>A0AAV5RMV0_STABA</name>
<evidence type="ECO:0000256" key="11">
    <source>
        <dbReference type="ARBA" id="ARBA00047375"/>
    </source>
</evidence>
<feature type="transmembrane region" description="Helical" evidence="12">
    <location>
        <begin position="244"/>
        <end position="267"/>
    </location>
</feature>
<evidence type="ECO:0000256" key="9">
    <source>
        <dbReference type="ARBA" id="ARBA00023136"/>
    </source>
</evidence>
<dbReference type="InterPro" id="IPR002076">
    <property type="entry name" value="ELO_fam"/>
</dbReference>
<sequence length="352" mass="40155">MADPFADIPIFQVSPFPSSFLAAVDISFPSVDRPFGIYLWPIFRYLVFAIIGYDIETFEYKYNSDVPFSSVPSVVEAIAAYYIIIFGGRWLLTKVRPIRMTWLFRLHNLILTLLSGILLLLLVEQVLPVIIRNGVFYSICSPNSWTQKTELIYYLNYLTKYYELLDTVFMVFRKRPLTFLHTYHHGATAVLCFSQLNGRTPVSYVPISLNLAVHVVMYFYYFLSSCGYRPWWKTWVTRFQIIQFIIDLGFVYFASYTTLIVSCNFNMPNMGACAGRGFAAVYGCLILSSYLVLFISFYIKSYVVPAAARKSKAKALEKQRRESMSGSESTAAATTGASHGTTATKTKKTRRA</sequence>
<dbReference type="InterPro" id="IPR030457">
    <property type="entry name" value="ELO_CS"/>
</dbReference>
<dbReference type="GO" id="GO:0034625">
    <property type="term" value="P:fatty acid elongation, monounsaturated fatty acid"/>
    <property type="evidence" value="ECO:0007669"/>
    <property type="project" value="TreeGrafter"/>
</dbReference>
<dbReference type="EMBL" id="BTGC01000008">
    <property type="protein sequence ID" value="GMM52788.1"/>
    <property type="molecule type" value="Genomic_DNA"/>
</dbReference>
<dbReference type="PROSITE" id="PS01188">
    <property type="entry name" value="ELO"/>
    <property type="match status" value="1"/>
</dbReference>
<accession>A0AAV5RMV0</accession>
<evidence type="ECO:0000256" key="5">
    <source>
        <dbReference type="ARBA" id="ARBA00022692"/>
    </source>
</evidence>
<evidence type="ECO:0000256" key="12">
    <source>
        <dbReference type="RuleBase" id="RU361115"/>
    </source>
</evidence>
<evidence type="ECO:0000256" key="2">
    <source>
        <dbReference type="ARBA" id="ARBA00007263"/>
    </source>
</evidence>
<dbReference type="GO" id="GO:0042761">
    <property type="term" value="P:very long-chain fatty acid biosynthetic process"/>
    <property type="evidence" value="ECO:0007669"/>
    <property type="project" value="TreeGrafter"/>
</dbReference>
<dbReference type="PANTHER" id="PTHR11157:SF134">
    <property type="entry name" value="ELONGATION OF FATTY ACIDS PROTEIN 1-RELATED"/>
    <property type="match status" value="1"/>
</dbReference>
<keyword evidence="8 12" id="KW-0443">Lipid metabolism</keyword>
<dbReference type="Proteomes" id="UP001362899">
    <property type="component" value="Unassembled WGS sequence"/>
</dbReference>
<dbReference type="AlphaFoldDB" id="A0AAV5RMV0"/>
<comment type="catalytic activity">
    <reaction evidence="12">
        <text>an acyl-CoA + malonyl-CoA + H(+) = a 3-oxoacyl-CoA + CO2 + CoA</text>
        <dbReference type="Rhea" id="RHEA:50252"/>
        <dbReference type="ChEBI" id="CHEBI:15378"/>
        <dbReference type="ChEBI" id="CHEBI:16526"/>
        <dbReference type="ChEBI" id="CHEBI:57287"/>
        <dbReference type="ChEBI" id="CHEBI:57384"/>
        <dbReference type="ChEBI" id="CHEBI:58342"/>
        <dbReference type="ChEBI" id="CHEBI:90726"/>
    </reaction>
    <physiologicalReaction direction="left-to-right" evidence="12">
        <dbReference type="Rhea" id="RHEA:50253"/>
    </physiologicalReaction>
</comment>
<feature type="transmembrane region" description="Helical" evidence="12">
    <location>
        <begin position="35"/>
        <end position="53"/>
    </location>
</feature>
<dbReference type="Pfam" id="PF01151">
    <property type="entry name" value="ELO"/>
    <property type="match status" value="1"/>
</dbReference>
<dbReference type="EC" id="2.3.1.-" evidence="12"/>
<keyword evidence="9 12" id="KW-0472">Membrane</keyword>
<dbReference type="GO" id="GO:0034626">
    <property type="term" value="P:fatty acid elongation, polyunsaturated fatty acid"/>
    <property type="evidence" value="ECO:0007669"/>
    <property type="project" value="TreeGrafter"/>
</dbReference>
<evidence type="ECO:0000256" key="7">
    <source>
        <dbReference type="ARBA" id="ARBA00022989"/>
    </source>
</evidence>
<evidence type="ECO:0000313" key="14">
    <source>
        <dbReference type="EMBL" id="GMM52788.1"/>
    </source>
</evidence>
<keyword evidence="3 12" id="KW-0444">Lipid biosynthesis</keyword>
<protein>
    <recommendedName>
        <fullName evidence="12">Elongation of fatty acids protein</fullName>
        <ecNumber evidence="12">2.3.1.-</ecNumber>
    </recommendedName>
</protein>
<comment type="catalytic activity">
    <reaction evidence="11">
        <text>a very-long-chain acyl-CoA + malonyl-CoA + H(+) = a very-long-chain 3-oxoacyl-CoA + CO2 + CoA</text>
        <dbReference type="Rhea" id="RHEA:32727"/>
        <dbReference type="ChEBI" id="CHEBI:15378"/>
        <dbReference type="ChEBI" id="CHEBI:16526"/>
        <dbReference type="ChEBI" id="CHEBI:57287"/>
        <dbReference type="ChEBI" id="CHEBI:57384"/>
        <dbReference type="ChEBI" id="CHEBI:90725"/>
        <dbReference type="ChEBI" id="CHEBI:90736"/>
        <dbReference type="EC" id="2.3.1.199"/>
    </reaction>
</comment>